<dbReference type="SUPFAM" id="SSF52540">
    <property type="entry name" value="P-loop containing nucleoside triphosphate hydrolases"/>
    <property type="match status" value="1"/>
</dbReference>
<evidence type="ECO:0000259" key="7">
    <source>
        <dbReference type="PROSITE" id="PS51722"/>
    </source>
</evidence>
<dbReference type="InterPro" id="IPR027417">
    <property type="entry name" value="P-loop_NTPase"/>
</dbReference>
<dbReference type="Pfam" id="PF00009">
    <property type="entry name" value="GTP_EFTU"/>
    <property type="match status" value="1"/>
</dbReference>
<dbReference type="CDD" id="cd03708">
    <property type="entry name" value="GTPBP_III"/>
    <property type="match status" value="1"/>
</dbReference>
<evidence type="ECO:0000313" key="8">
    <source>
        <dbReference type="EMBL" id="SZX73749.1"/>
    </source>
</evidence>
<dbReference type="GO" id="GO:0003924">
    <property type="term" value="F:GTPase activity"/>
    <property type="evidence" value="ECO:0007669"/>
    <property type="project" value="InterPro"/>
</dbReference>
<dbReference type="EMBL" id="FNXT01001197">
    <property type="protein sequence ID" value="SZX73749.1"/>
    <property type="molecule type" value="Genomic_DNA"/>
</dbReference>
<protein>
    <recommendedName>
        <fullName evidence="3">Elongation factor Tu, chloroplastic</fullName>
    </recommendedName>
</protein>
<dbReference type="Gene3D" id="2.40.30.10">
    <property type="entry name" value="Translation factors"/>
    <property type="match status" value="2"/>
</dbReference>
<dbReference type="InterPro" id="IPR035531">
    <property type="entry name" value="GTPBP1-like"/>
</dbReference>
<gene>
    <name evidence="8" type="ORF">BQ4739_LOCUS14002</name>
</gene>
<dbReference type="OrthoDB" id="248233at2759"/>
<dbReference type="PANTHER" id="PTHR43721:SF9">
    <property type="entry name" value="GTP-BINDING PROTEIN 1"/>
    <property type="match status" value="1"/>
</dbReference>
<comment type="function">
    <text evidence="1">This protein promotes the GTP-dependent binding of aminoacyl-tRNA to the A-site of ribosomes during protein biosynthesis.</text>
</comment>
<dbReference type="Gene3D" id="3.40.50.300">
    <property type="entry name" value="P-loop containing nucleotide triphosphate hydrolases"/>
    <property type="match status" value="1"/>
</dbReference>
<proteinExistence type="inferred from homology"/>
<keyword evidence="5" id="KW-0342">GTP-binding</keyword>
<dbReference type="InterPro" id="IPR009000">
    <property type="entry name" value="Transl_B-barrel_sf"/>
</dbReference>
<keyword evidence="9" id="KW-1185">Reference proteome</keyword>
<dbReference type="AlphaFoldDB" id="A0A383W9G4"/>
<dbReference type="Proteomes" id="UP000256970">
    <property type="component" value="Unassembled WGS sequence"/>
</dbReference>
<evidence type="ECO:0000256" key="6">
    <source>
        <dbReference type="SAM" id="MobiDB-lite"/>
    </source>
</evidence>
<comment type="similarity">
    <text evidence="2">Belongs to the TRAFAC class translation factor GTPase superfamily. Classic translation factor GTPase family. EF-Tu/EF-1A subfamily.</text>
</comment>
<feature type="compositionally biased region" description="Basic residues" evidence="6">
    <location>
        <begin position="1"/>
        <end position="14"/>
    </location>
</feature>
<feature type="region of interest" description="Disordered" evidence="6">
    <location>
        <begin position="1"/>
        <end position="22"/>
    </location>
</feature>
<dbReference type="InterPro" id="IPR009001">
    <property type="entry name" value="Transl_elong_EF1A/Init_IF2_C"/>
</dbReference>
<dbReference type="GO" id="GO:0003746">
    <property type="term" value="F:translation elongation factor activity"/>
    <property type="evidence" value="ECO:0007669"/>
    <property type="project" value="TreeGrafter"/>
</dbReference>
<dbReference type="CDD" id="cd04165">
    <property type="entry name" value="GTPBP1_like"/>
    <property type="match status" value="1"/>
</dbReference>
<dbReference type="InterPro" id="IPR004161">
    <property type="entry name" value="EFTu-like_2"/>
</dbReference>
<reference evidence="8 9" key="1">
    <citation type="submission" date="2016-10" db="EMBL/GenBank/DDBJ databases">
        <authorList>
            <person name="Cai Z."/>
        </authorList>
    </citation>
    <scope>NUCLEOTIDE SEQUENCE [LARGE SCALE GENOMIC DNA]</scope>
</reference>
<dbReference type="GO" id="GO:0005525">
    <property type="term" value="F:GTP binding"/>
    <property type="evidence" value="ECO:0007669"/>
    <property type="project" value="UniProtKB-KW"/>
</dbReference>
<evidence type="ECO:0000256" key="1">
    <source>
        <dbReference type="ARBA" id="ARBA00003982"/>
    </source>
</evidence>
<dbReference type="SUPFAM" id="SSF50447">
    <property type="entry name" value="Translation proteins"/>
    <property type="match status" value="1"/>
</dbReference>
<dbReference type="FunFam" id="2.40.30.10:FF:000014">
    <property type="entry name" value="Probable GTP-binding protein 1"/>
    <property type="match status" value="1"/>
</dbReference>
<dbReference type="InterPro" id="IPR000795">
    <property type="entry name" value="T_Tr_GTP-bd_dom"/>
</dbReference>
<organism evidence="8 9">
    <name type="scientific">Tetradesmus obliquus</name>
    <name type="common">Green alga</name>
    <name type="synonym">Acutodesmus obliquus</name>
    <dbReference type="NCBI Taxonomy" id="3088"/>
    <lineage>
        <taxon>Eukaryota</taxon>
        <taxon>Viridiplantae</taxon>
        <taxon>Chlorophyta</taxon>
        <taxon>core chlorophytes</taxon>
        <taxon>Chlorophyceae</taxon>
        <taxon>CS clade</taxon>
        <taxon>Sphaeropleales</taxon>
        <taxon>Scenedesmaceae</taxon>
        <taxon>Tetradesmus</taxon>
    </lineage>
</organism>
<feature type="domain" description="Tr-type G" evidence="7">
    <location>
        <begin position="190"/>
        <end position="418"/>
    </location>
</feature>
<evidence type="ECO:0000313" key="9">
    <source>
        <dbReference type="Proteomes" id="UP000256970"/>
    </source>
</evidence>
<name>A0A383W9G4_TETOB</name>
<dbReference type="FunFam" id="3.40.50.300:FF:000091">
    <property type="entry name" value="Probable GTP-binding protein 1"/>
    <property type="match status" value="1"/>
</dbReference>
<keyword evidence="4" id="KW-0547">Nucleotide-binding</keyword>
<sequence>MSSRPHHRGLHHQQHPSAVASDASGWVESIGALSDEHAATSLLLGSPPAANGSMRAAASAVAAAAAAADSPAGAAGDTDEAAAAAAASLSPEQEFEACLEHAVTCMMAEVAAVGEVMLEVGAPQGWGPSRLDSSQLGHVLAALQQAAAKGGADATVLRQGSTEMAAEGGVVSASTADVLVRRRAGEGVPPMEVRVAVIGNVDSGKSTLVGVLTRSMLDDGRGLARGKVFKHHHEESTGRTSSIGQHNLCLDSGGGILNDSQFRSTNCGDYVRHASKVVTLVDLAGHEKYFRTTAYGLTGHMPDYACLIVGANMGVVGMCKEHLGVALALKVPVFFVITKVDICPEHVLKNTVQSLASILKKPGVRKKPYLVRGHDEVLTAARNITSDSLAPIFLTSAVTGKGLDLVRSFYSLLPQRHRWVEAQAGAAEFIIDETFGVPGVGTVVAGTVKRGVITPNTPLLLGPDIGDGSFKTAAIKSIHYKRLPVGQVVAGQTAALALKKVKRAQVRKGMVLVDERLAPVASWEFDADIAILTHSTTIQPRYQAVIHCEIIRQAARVVAMDTERLRSGDRACVRFRFLQRPEYITPGTRFVFREGRTKGIGVVVASEKPTTSSSATPNGSLAAAAAGSCSAAAATAHVEPLRKDQPAGR</sequence>
<dbReference type="PROSITE" id="PS51722">
    <property type="entry name" value="G_TR_2"/>
    <property type="match status" value="1"/>
</dbReference>
<dbReference type="CDD" id="cd03694">
    <property type="entry name" value="GTPBP_II"/>
    <property type="match status" value="1"/>
</dbReference>
<dbReference type="InterPro" id="IPR050055">
    <property type="entry name" value="EF-Tu_GTPase"/>
</dbReference>
<evidence type="ECO:0000256" key="2">
    <source>
        <dbReference type="ARBA" id="ARBA00007249"/>
    </source>
</evidence>
<accession>A0A383W9G4</accession>
<dbReference type="SUPFAM" id="SSF50465">
    <property type="entry name" value="EF-Tu/eEF-1alpha/eIF2-gamma C-terminal domain"/>
    <property type="match status" value="1"/>
</dbReference>
<evidence type="ECO:0000256" key="4">
    <source>
        <dbReference type="ARBA" id="ARBA00022741"/>
    </source>
</evidence>
<evidence type="ECO:0000256" key="3">
    <source>
        <dbReference type="ARBA" id="ARBA00021392"/>
    </source>
</evidence>
<evidence type="ECO:0000256" key="5">
    <source>
        <dbReference type="ARBA" id="ARBA00023134"/>
    </source>
</evidence>
<dbReference type="Pfam" id="PF03144">
    <property type="entry name" value="GTP_EFTU_D2"/>
    <property type="match status" value="1"/>
</dbReference>
<dbReference type="PANTHER" id="PTHR43721">
    <property type="entry name" value="ELONGATION FACTOR TU-RELATED"/>
    <property type="match status" value="1"/>
</dbReference>
<dbReference type="STRING" id="3088.A0A383W9G4"/>